<evidence type="ECO:0000313" key="2">
    <source>
        <dbReference type="Proteomes" id="UP000435649"/>
    </source>
</evidence>
<dbReference type="SUPFAM" id="SSF51445">
    <property type="entry name" value="(Trans)glycosidases"/>
    <property type="match status" value="1"/>
</dbReference>
<dbReference type="AlphaFoldDB" id="A0A844G0X9"/>
<accession>A0A844G0X9</accession>
<gene>
    <name evidence="1" type="ORF">FYJ85_05920</name>
</gene>
<sequence length="658" mass="71843">MMKITGFLLVLLLAAPGFAAFERRWNAAEIAGWPGAVPEALRRDGNALRARKPVLLETKVHFGRGQYRLLRLTVRTAESAPVAPFTVIALFQGGREAGNHYWNSVVRAGITPGSDCYDSFLTVPADATELGIKLRLGDRGGTAGITDVTLAEVTPEQLTGSEVTVSVDPSKRLASPTAFHFGANVVGNFPGILAGTRPASEPGSRRSDFIRFVQSTGLRAARYPGGTESHWFLPESVGATRRLFRLTERRDPACPVGWQEFKSTMKEAGIKIIYQLNTSFYLDDGNEIRPIDDTYFPRKAGFRESPPRYAEAAAALERNFRNGVFVPGDVDYWEIGNEEFAYMDSGRYAKVCAAFIPVIARYDPGRPICVTGMKELPEKLKALGVWDQVTGVTTHYPYAAWPRPTPGYLTADYRSFANADVRFSKNLAHSAGSEKNISVSESSVYNLFTYDFNRMQPSFALGLALAGNWPELLKNGKVDMAVFHDFESNYFGLTRYDAGFDEVGRRFHSLDGKTPPPRQEGSDGNWFVNPAKSNSVRCYPKEYVPSPGSEVMAMLSAFAGGSVCAAGTESAFGFPGTVLAGTGAGGRPLLFVSNPLEIPVLVRLRWPGFPAECALRRIDADSFAAAAPGEYRRRNADITLSGGRFILPARSVTLLAGK</sequence>
<evidence type="ECO:0000313" key="1">
    <source>
        <dbReference type="EMBL" id="MST96582.1"/>
    </source>
</evidence>
<dbReference type="RefSeq" id="WP_154417269.1">
    <property type="nucleotide sequence ID" value="NZ_DBFCGB010000119.1"/>
</dbReference>
<dbReference type="Gene3D" id="3.20.20.80">
    <property type="entry name" value="Glycosidases"/>
    <property type="match status" value="1"/>
</dbReference>
<organism evidence="1 2">
    <name type="scientific">Victivallis lenta</name>
    <dbReference type="NCBI Taxonomy" id="2606640"/>
    <lineage>
        <taxon>Bacteria</taxon>
        <taxon>Pseudomonadati</taxon>
        <taxon>Lentisphaerota</taxon>
        <taxon>Lentisphaeria</taxon>
        <taxon>Victivallales</taxon>
        <taxon>Victivallaceae</taxon>
        <taxon>Victivallis</taxon>
    </lineage>
</organism>
<evidence type="ECO:0008006" key="3">
    <source>
        <dbReference type="Google" id="ProtNLM"/>
    </source>
</evidence>
<keyword evidence="2" id="KW-1185">Reference proteome</keyword>
<dbReference type="Proteomes" id="UP000435649">
    <property type="component" value="Unassembled WGS sequence"/>
</dbReference>
<dbReference type="InterPro" id="IPR017853">
    <property type="entry name" value="GH"/>
</dbReference>
<reference evidence="1 2" key="1">
    <citation type="submission" date="2019-08" db="EMBL/GenBank/DDBJ databases">
        <title>In-depth cultivation of the pig gut microbiome towards novel bacterial diversity and tailored functional studies.</title>
        <authorList>
            <person name="Wylensek D."/>
            <person name="Hitch T.C.A."/>
            <person name="Clavel T."/>
        </authorList>
    </citation>
    <scope>NUCLEOTIDE SEQUENCE [LARGE SCALE GENOMIC DNA]</scope>
    <source>
        <strain evidence="1 2">BBE-744-WT-12</strain>
    </source>
</reference>
<proteinExistence type="predicted"/>
<dbReference type="EMBL" id="VUNS01000004">
    <property type="protein sequence ID" value="MST96582.1"/>
    <property type="molecule type" value="Genomic_DNA"/>
</dbReference>
<protein>
    <recommendedName>
        <fullName evidence="3">Alpha-L-arabinofuranosidase</fullName>
    </recommendedName>
</protein>
<comment type="caution">
    <text evidence="1">The sequence shown here is derived from an EMBL/GenBank/DDBJ whole genome shotgun (WGS) entry which is preliminary data.</text>
</comment>
<name>A0A844G0X9_9BACT</name>